<dbReference type="PANTHER" id="PTHR42692">
    <property type="entry name" value="NUCLEOTIDE PYROPHOSPHOHYDROLASE"/>
    <property type="match status" value="1"/>
</dbReference>
<gene>
    <name evidence="2" type="ORF">GCM10008905_20160</name>
</gene>
<feature type="domain" description="NTP pyrophosphohydrolase MazG-like" evidence="1">
    <location>
        <begin position="30"/>
        <end position="94"/>
    </location>
</feature>
<accession>A0ABN1J0Y7</accession>
<dbReference type="SUPFAM" id="SSF101386">
    <property type="entry name" value="all-alpha NTP pyrophosphatases"/>
    <property type="match status" value="1"/>
</dbReference>
<dbReference type="InterPro" id="IPR047046">
    <property type="entry name" value="YpjD/YvdC"/>
</dbReference>
<name>A0ABN1J0Y7_9CLOT</name>
<dbReference type="Pfam" id="PF03819">
    <property type="entry name" value="MazG"/>
    <property type="match status" value="1"/>
</dbReference>
<proteinExistence type="predicted"/>
<dbReference type="EMBL" id="BAAACF010000001">
    <property type="protein sequence ID" value="GAA0725212.1"/>
    <property type="molecule type" value="Genomic_DNA"/>
</dbReference>
<dbReference type="PANTHER" id="PTHR42692:SF2">
    <property type="entry name" value="IG HYPOTHETICAL 16995"/>
    <property type="match status" value="1"/>
</dbReference>
<protein>
    <submittedName>
        <fullName evidence="2">Nucleotide pyrophosphohydrolase</fullName>
    </submittedName>
</protein>
<organism evidence="2 3">
    <name type="scientific">Clostridium malenominatum</name>
    <dbReference type="NCBI Taxonomy" id="1539"/>
    <lineage>
        <taxon>Bacteria</taxon>
        <taxon>Bacillati</taxon>
        <taxon>Bacillota</taxon>
        <taxon>Clostridia</taxon>
        <taxon>Eubacteriales</taxon>
        <taxon>Clostridiaceae</taxon>
        <taxon>Clostridium</taxon>
    </lineage>
</organism>
<reference evidence="2 3" key="1">
    <citation type="journal article" date="2019" name="Int. J. Syst. Evol. Microbiol.">
        <title>The Global Catalogue of Microorganisms (GCM) 10K type strain sequencing project: providing services to taxonomists for standard genome sequencing and annotation.</title>
        <authorList>
            <consortium name="The Broad Institute Genomics Platform"/>
            <consortium name="The Broad Institute Genome Sequencing Center for Infectious Disease"/>
            <person name="Wu L."/>
            <person name="Ma J."/>
        </authorList>
    </citation>
    <scope>NUCLEOTIDE SEQUENCE [LARGE SCALE GENOMIC DNA]</scope>
    <source>
        <strain evidence="2 3">JCM 1405</strain>
    </source>
</reference>
<evidence type="ECO:0000313" key="2">
    <source>
        <dbReference type="EMBL" id="GAA0725212.1"/>
    </source>
</evidence>
<sequence>MNLFEVQDLIKKFTEDKNINSPVEVRIIDLASEVGELSKEVLKGSNYGNKGFEKTGEWDSEIGDVLFSLICIANQTETNLENCLKCVLDKYEKRFANKGDLGSGR</sequence>
<dbReference type="RefSeq" id="WP_343769298.1">
    <property type="nucleotide sequence ID" value="NZ_BAAACF010000001.1"/>
</dbReference>
<dbReference type="Proteomes" id="UP001500339">
    <property type="component" value="Unassembled WGS sequence"/>
</dbReference>
<dbReference type="InterPro" id="IPR004518">
    <property type="entry name" value="MazG-like_dom"/>
</dbReference>
<dbReference type="Gene3D" id="1.10.287.1080">
    <property type="entry name" value="MazG-like"/>
    <property type="match status" value="1"/>
</dbReference>
<comment type="caution">
    <text evidence="2">The sequence shown here is derived from an EMBL/GenBank/DDBJ whole genome shotgun (WGS) entry which is preliminary data.</text>
</comment>
<evidence type="ECO:0000259" key="1">
    <source>
        <dbReference type="Pfam" id="PF03819"/>
    </source>
</evidence>
<evidence type="ECO:0000313" key="3">
    <source>
        <dbReference type="Proteomes" id="UP001500339"/>
    </source>
</evidence>
<keyword evidence="3" id="KW-1185">Reference proteome</keyword>